<sequence>MLVDGTFDMQEIIAHGVNGRKWHVSGPRAGEEGVELSPKMKNTIDAPVKTFWIPSAQSSAYQGKKWLRRDPIYTFIIHGNSPGHWREIDSEFRQSFDYESETVMEHKTADGSRYLGVRLLSEPKAYETMPWEGKDPHLFGDASLLVPGACENPHYMGRTLASSYTLQSGTSGSAMLPFWNEGDVEMWLEYVIIGPPTGNKGIWTLPDFSWQNDAGAARTVTLPQIVQADGTVTVRTRQSQEQLVSSNKTAFWPRAAGKRFIYPVPKHTGTALNPKYLPVSVTGAQPGCGVQVRFTPAFTRPFGMGKR</sequence>
<accession>C1B9E3</accession>
<dbReference type="STRING" id="632772.ROP_40490"/>
<evidence type="ECO:0008006" key="3">
    <source>
        <dbReference type="Google" id="ProtNLM"/>
    </source>
</evidence>
<evidence type="ECO:0000313" key="1">
    <source>
        <dbReference type="EMBL" id="BAH52296.1"/>
    </source>
</evidence>
<dbReference type="AlphaFoldDB" id="C1B9E3"/>
<dbReference type="PATRIC" id="fig|632772.20.peg.4247"/>
<dbReference type="Proteomes" id="UP000002212">
    <property type="component" value="Chromosome"/>
</dbReference>
<dbReference type="RefSeq" id="WP_012691233.1">
    <property type="nucleotide sequence ID" value="NC_012522.1"/>
</dbReference>
<name>C1B9E3_RHOOB</name>
<dbReference type="OrthoDB" id="4407402at2"/>
<dbReference type="KEGG" id="rop:ROP_40490"/>
<evidence type="ECO:0000313" key="2">
    <source>
        <dbReference type="Proteomes" id="UP000002212"/>
    </source>
</evidence>
<gene>
    <name evidence="1" type="ordered locus">ROP_40490</name>
</gene>
<proteinExistence type="predicted"/>
<dbReference type="EMBL" id="AP011115">
    <property type="protein sequence ID" value="BAH52296.1"/>
    <property type="molecule type" value="Genomic_DNA"/>
</dbReference>
<dbReference type="HOGENOM" id="CLU_078781_0_0_11"/>
<reference evidence="1 2" key="1">
    <citation type="submission" date="2009-03" db="EMBL/GenBank/DDBJ databases">
        <title>Comparison of the complete genome sequences of Rhodococcus erythropolis PR4 and Rhodococcus opacus B4.</title>
        <authorList>
            <person name="Takarada H."/>
            <person name="Sekine M."/>
            <person name="Hosoyama A."/>
            <person name="Yamada R."/>
            <person name="Fujisawa T."/>
            <person name="Omata S."/>
            <person name="Shimizu A."/>
            <person name="Tsukatani N."/>
            <person name="Tanikawa S."/>
            <person name="Fujita N."/>
            <person name="Harayama S."/>
        </authorList>
    </citation>
    <scope>NUCLEOTIDE SEQUENCE [LARGE SCALE GENOMIC DNA]</scope>
    <source>
        <strain evidence="1 2">B4</strain>
    </source>
</reference>
<protein>
    <recommendedName>
        <fullName evidence="3">Minor tail protein</fullName>
    </recommendedName>
</protein>
<organism evidence="1 2">
    <name type="scientific">Rhodococcus opacus (strain B4)</name>
    <dbReference type="NCBI Taxonomy" id="632772"/>
    <lineage>
        <taxon>Bacteria</taxon>
        <taxon>Bacillati</taxon>
        <taxon>Actinomycetota</taxon>
        <taxon>Actinomycetes</taxon>
        <taxon>Mycobacteriales</taxon>
        <taxon>Nocardiaceae</taxon>
        <taxon>Rhodococcus</taxon>
    </lineage>
</organism>